<comment type="caution">
    <text evidence="3">The sequence shown here is derived from an EMBL/GenBank/DDBJ whole genome shotgun (WGS) entry which is preliminary data.</text>
</comment>
<organism evidence="3 4">
    <name type="scientific">Apatococcus lobatus</name>
    <dbReference type="NCBI Taxonomy" id="904363"/>
    <lineage>
        <taxon>Eukaryota</taxon>
        <taxon>Viridiplantae</taxon>
        <taxon>Chlorophyta</taxon>
        <taxon>core chlorophytes</taxon>
        <taxon>Trebouxiophyceae</taxon>
        <taxon>Chlorellales</taxon>
        <taxon>Chlorellaceae</taxon>
        <taxon>Apatococcus</taxon>
    </lineage>
</organism>
<protein>
    <submittedName>
        <fullName evidence="3">Uncharacterized protein</fullName>
    </submittedName>
</protein>
<feature type="region of interest" description="Disordered" evidence="2">
    <location>
        <begin position="179"/>
        <end position="270"/>
    </location>
</feature>
<dbReference type="AlphaFoldDB" id="A0AAW1QI44"/>
<dbReference type="Proteomes" id="UP001438707">
    <property type="component" value="Unassembled WGS sequence"/>
</dbReference>
<feature type="compositionally biased region" description="Basic residues" evidence="2">
    <location>
        <begin position="426"/>
        <end position="435"/>
    </location>
</feature>
<feature type="compositionally biased region" description="Basic and acidic residues" evidence="2">
    <location>
        <begin position="8"/>
        <end position="17"/>
    </location>
</feature>
<feature type="region of interest" description="Disordered" evidence="2">
    <location>
        <begin position="86"/>
        <end position="121"/>
    </location>
</feature>
<accession>A0AAW1QI44</accession>
<keyword evidence="4" id="KW-1185">Reference proteome</keyword>
<reference evidence="3 4" key="1">
    <citation type="journal article" date="2024" name="Nat. Commun.">
        <title>Phylogenomics reveals the evolutionary origins of lichenization in chlorophyte algae.</title>
        <authorList>
            <person name="Puginier C."/>
            <person name="Libourel C."/>
            <person name="Otte J."/>
            <person name="Skaloud P."/>
            <person name="Haon M."/>
            <person name="Grisel S."/>
            <person name="Petersen M."/>
            <person name="Berrin J.G."/>
            <person name="Delaux P.M."/>
            <person name="Dal Grande F."/>
            <person name="Keller J."/>
        </authorList>
    </citation>
    <scope>NUCLEOTIDE SEQUENCE [LARGE SCALE GENOMIC DNA]</scope>
    <source>
        <strain evidence="3 4">SAG 2145</strain>
    </source>
</reference>
<gene>
    <name evidence="3" type="ORF">WJX74_004607</name>
</gene>
<evidence type="ECO:0000256" key="2">
    <source>
        <dbReference type="SAM" id="MobiDB-lite"/>
    </source>
</evidence>
<feature type="region of interest" description="Disordered" evidence="2">
    <location>
        <begin position="1"/>
        <end position="23"/>
    </location>
</feature>
<proteinExistence type="predicted"/>
<name>A0AAW1QI44_9CHLO</name>
<feature type="compositionally biased region" description="Basic and acidic residues" evidence="2">
    <location>
        <begin position="325"/>
        <end position="341"/>
    </location>
</feature>
<feature type="coiled-coil region" evidence="1">
    <location>
        <begin position="24"/>
        <end position="86"/>
    </location>
</feature>
<evidence type="ECO:0000313" key="3">
    <source>
        <dbReference type="EMBL" id="KAK9821039.1"/>
    </source>
</evidence>
<sequence length="488" mass="53914">MQACKKQLKAEEAEGHKLQKSTAAASLDRQVLEAEQELAAALKTVAIGEARAAALQDDVHHEGEMMEAMRAGLADKQAELAKLEHTAAAMSQPPEALTPRQQKPATLSKAEHMHSSHLQQPKQPAYLQGIKPQAEPAPTGSAAAVHDWRCDWPEDAPKCLPQALPRQCLQGPTDVLARPALSAGVQKPQPGDAWQYSDPSGPFKRVKTTGKPSQEAHAQPSANVPSKRARRSEQPIQKAHAYPHSEPARKHQAIHSRSPPMTNQKPRQRDHSSLIIEEMHDLPTGSLNQTTGVAASMVQEPDSPGKLKVDGQVSAGSLIIIGHKEAGQQKEQPRKRTEQGHTTKKVRRGGRCMVRETVVRNRMMPYQDGLPIGQWQQDTVVIRELQQQPSGGSQVSNHHQVDRNHLRWGLTEGPQDGPVASEGNKSRARRQRPGQHSKVDDQKPNKRSRLPIQTLFPEGEVMLYSEEVAAKKKAEQHEEKLFKAEYLR</sequence>
<dbReference type="EMBL" id="JALJOS010000041">
    <property type="protein sequence ID" value="KAK9821039.1"/>
    <property type="molecule type" value="Genomic_DNA"/>
</dbReference>
<feature type="region of interest" description="Disordered" evidence="2">
    <location>
        <begin position="407"/>
        <end position="454"/>
    </location>
</feature>
<evidence type="ECO:0000313" key="4">
    <source>
        <dbReference type="Proteomes" id="UP001438707"/>
    </source>
</evidence>
<feature type="region of interest" description="Disordered" evidence="2">
    <location>
        <begin position="325"/>
        <end position="348"/>
    </location>
</feature>
<keyword evidence="1" id="KW-0175">Coiled coil</keyword>
<evidence type="ECO:0000256" key="1">
    <source>
        <dbReference type="SAM" id="Coils"/>
    </source>
</evidence>